<keyword evidence="2" id="KW-1185">Reference proteome</keyword>
<organism evidence="1 2">
    <name type="scientific">Glomus cerebriforme</name>
    <dbReference type="NCBI Taxonomy" id="658196"/>
    <lineage>
        <taxon>Eukaryota</taxon>
        <taxon>Fungi</taxon>
        <taxon>Fungi incertae sedis</taxon>
        <taxon>Mucoromycota</taxon>
        <taxon>Glomeromycotina</taxon>
        <taxon>Glomeromycetes</taxon>
        <taxon>Glomerales</taxon>
        <taxon>Glomeraceae</taxon>
        <taxon>Glomus</taxon>
    </lineage>
</organism>
<sequence length="111" mass="12583">MSNSKPSLHPIAPKLQELVQNPGIIAIVTFPPLEIQEITVPTTNILTIIKVSKKNNSQKVDSYEEETGWDDANTELLLSFLKDNFDIYRKISQTLLKQLLLRFSRESLGTD</sequence>
<dbReference type="OrthoDB" id="5600249at2759"/>
<accession>A0A397SFY9</accession>
<dbReference type="AlphaFoldDB" id="A0A397SFY9"/>
<name>A0A397SFY9_9GLOM</name>
<evidence type="ECO:0000313" key="2">
    <source>
        <dbReference type="Proteomes" id="UP000265703"/>
    </source>
</evidence>
<dbReference type="Proteomes" id="UP000265703">
    <property type="component" value="Unassembled WGS sequence"/>
</dbReference>
<evidence type="ECO:0000313" key="1">
    <source>
        <dbReference type="EMBL" id="RIA83155.1"/>
    </source>
</evidence>
<reference evidence="1 2" key="1">
    <citation type="submission" date="2018-06" db="EMBL/GenBank/DDBJ databases">
        <title>Comparative genomics reveals the genomic features of Rhizophagus irregularis, R. cerebriforme, R. diaphanum and Gigaspora rosea, and their symbiotic lifestyle signature.</title>
        <authorList>
            <person name="Morin E."/>
            <person name="San Clemente H."/>
            <person name="Chen E.C.H."/>
            <person name="De La Providencia I."/>
            <person name="Hainaut M."/>
            <person name="Kuo A."/>
            <person name="Kohler A."/>
            <person name="Murat C."/>
            <person name="Tang N."/>
            <person name="Roy S."/>
            <person name="Loubradou J."/>
            <person name="Henrissat B."/>
            <person name="Grigoriev I.V."/>
            <person name="Corradi N."/>
            <person name="Roux C."/>
            <person name="Martin F.M."/>
        </authorList>
    </citation>
    <scope>NUCLEOTIDE SEQUENCE [LARGE SCALE GENOMIC DNA]</scope>
    <source>
        <strain evidence="1 2">DAOM 227022</strain>
    </source>
</reference>
<proteinExistence type="predicted"/>
<dbReference type="EMBL" id="QKYT01000594">
    <property type="protein sequence ID" value="RIA83155.1"/>
    <property type="molecule type" value="Genomic_DNA"/>
</dbReference>
<gene>
    <name evidence="1" type="ORF">C1645_834225</name>
</gene>
<comment type="caution">
    <text evidence="1">The sequence shown here is derived from an EMBL/GenBank/DDBJ whole genome shotgun (WGS) entry which is preliminary data.</text>
</comment>
<protein>
    <submittedName>
        <fullName evidence="1">Uncharacterized protein</fullName>
    </submittedName>
</protein>